<comment type="caution">
    <text evidence="1">The sequence shown here is derived from an EMBL/GenBank/DDBJ whole genome shotgun (WGS) entry which is preliminary data.</text>
</comment>
<evidence type="ECO:0000313" key="1">
    <source>
        <dbReference type="EMBL" id="OGG99053.1"/>
    </source>
</evidence>
<sequence length="256" mass="28891">MKIQFLGVGAAFTTAQYYQSNLLLTSERGKKLLLDAGGDIRFALSEAGVPASSLDGVYLSHQHADHIGGMEFLAYATFFDPSVPKLKLYVERELATEVWEHSLRGGLSVVDDQPRGLNDFFEVRLLDLKQSFVWEGWTFTLYKMPHVITKVGSIYSYGLLAERQGYPGFFFSSDSTFAPEILKAVAPKVQLIFHDCETRLPPTGVHCHYLELKTLPQSVKSKLWAYHYQPDPPYQPQADGMLGFVKKGQEFHFKKS</sequence>
<reference evidence="1 2" key="1">
    <citation type="journal article" date="2016" name="Nat. Commun.">
        <title>Thousands of microbial genomes shed light on interconnected biogeochemical processes in an aquifer system.</title>
        <authorList>
            <person name="Anantharaman K."/>
            <person name="Brown C.T."/>
            <person name="Hug L.A."/>
            <person name="Sharon I."/>
            <person name="Castelle C.J."/>
            <person name="Probst A.J."/>
            <person name="Thomas B.C."/>
            <person name="Singh A."/>
            <person name="Wilkins M.J."/>
            <person name="Karaoz U."/>
            <person name="Brodie E.L."/>
            <person name="Williams K.H."/>
            <person name="Hubbard S.S."/>
            <person name="Banfield J.F."/>
        </authorList>
    </citation>
    <scope>NUCLEOTIDE SEQUENCE [LARGE SCALE GENOMIC DNA]</scope>
</reference>
<dbReference type="GO" id="GO:0016787">
    <property type="term" value="F:hydrolase activity"/>
    <property type="evidence" value="ECO:0007669"/>
    <property type="project" value="UniProtKB-KW"/>
</dbReference>
<dbReference type="InterPro" id="IPR036866">
    <property type="entry name" value="RibonucZ/Hydroxyglut_hydro"/>
</dbReference>
<dbReference type="EMBL" id="MFNF01000061">
    <property type="protein sequence ID" value="OGG99053.1"/>
    <property type="molecule type" value="Genomic_DNA"/>
</dbReference>
<dbReference type="GO" id="GO:0046872">
    <property type="term" value="F:metal ion binding"/>
    <property type="evidence" value="ECO:0007669"/>
    <property type="project" value="UniProtKB-KW"/>
</dbReference>
<dbReference type="AlphaFoldDB" id="A0A1F6GLR7"/>
<evidence type="ECO:0000313" key="2">
    <source>
        <dbReference type="Proteomes" id="UP000177583"/>
    </source>
</evidence>
<organism evidence="1 2">
    <name type="scientific">Candidatus Lambdaproteobacteria bacterium RIFOXYD2_FULL_56_26</name>
    <dbReference type="NCBI Taxonomy" id="1817773"/>
    <lineage>
        <taxon>Bacteria</taxon>
        <taxon>Pseudomonadati</taxon>
        <taxon>Pseudomonadota</taxon>
        <taxon>Candidatus Lambdaproteobacteria</taxon>
    </lineage>
</organism>
<gene>
    <name evidence="1" type="ORF">A2557_09830</name>
</gene>
<dbReference type="Pfam" id="PF23023">
    <property type="entry name" value="Anti-Pycsar_Apyc1"/>
    <property type="match status" value="1"/>
</dbReference>
<dbReference type="Proteomes" id="UP000177583">
    <property type="component" value="Unassembled WGS sequence"/>
</dbReference>
<proteinExistence type="predicted"/>
<dbReference type="SUPFAM" id="SSF56281">
    <property type="entry name" value="Metallo-hydrolase/oxidoreductase"/>
    <property type="match status" value="1"/>
</dbReference>
<name>A0A1F6GLR7_9PROT</name>
<dbReference type="Gene3D" id="3.60.15.10">
    <property type="entry name" value="Ribonuclease Z/Hydroxyacylglutathione hydrolase-like"/>
    <property type="match status" value="1"/>
</dbReference>
<accession>A0A1F6GLR7</accession>
<protein>
    <submittedName>
        <fullName evidence="1">Uncharacterized protein</fullName>
    </submittedName>
</protein>